<keyword evidence="3" id="KW-1185">Reference proteome</keyword>
<feature type="domain" description="CCR4-NOT transcription complex subunit 1-like NOT1 connector" evidence="1">
    <location>
        <begin position="1"/>
        <end position="42"/>
    </location>
</feature>
<comment type="caution">
    <text evidence="2">The sequence shown here is derived from an EMBL/GenBank/DDBJ whole genome shotgun (WGS) entry which is preliminary data.</text>
</comment>
<protein>
    <recommendedName>
        <fullName evidence="1">CCR4-NOT transcription complex subunit 1-like NOT1 connector domain-containing protein</fullName>
    </recommendedName>
</protein>
<dbReference type="InterPro" id="IPR055454">
    <property type="entry name" value="CNOT1-like_NOT1_connector"/>
</dbReference>
<reference evidence="2" key="1">
    <citation type="journal article" date="2021" name="Genome Biol. Evol.">
        <title>A High-Quality Reference Genome for a Parasitic Bivalve with Doubly Uniparental Inheritance (Bivalvia: Unionida).</title>
        <authorList>
            <person name="Smith C.H."/>
        </authorList>
    </citation>
    <scope>NUCLEOTIDE SEQUENCE</scope>
    <source>
        <strain evidence="2">CHS0354</strain>
    </source>
</reference>
<reference evidence="2" key="2">
    <citation type="journal article" date="2021" name="Genome Biol. Evol.">
        <title>Developing a high-quality reference genome for a parasitic bivalve with doubly uniparental inheritance (Bivalvia: Unionida).</title>
        <authorList>
            <person name="Smith C.H."/>
        </authorList>
    </citation>
    <scope>NUCLEOTIDE SEQUENCE</scope>
    <source>
        <strain evidence="2">CHS0354</strain>
        <tissue evidence="2">Mantle</tissue>
    </source>
</reference>
<dbReference type="AlphaFoldDB" id="A0AAE0SZ28"/>
<accession>A0AAE0SZ28</accession>
<evidence type="ECO:0000313" key="2">
    <source>
        <dbReference type="EMBL" id="KAK3600815.1"/>
    </source>
</evidence>
<reference evidence="2" key="3">
    <citation type="submission" date="2023-05" db="EMBL/GenBank/DDBJ databases">
        <authorList>
            <person name="Smith C.H."/>
        </authorList>
    </citation>
    <scope>NUCLEOTIDE SEQUENCE</scope>
    <source>
        <strain evidence="2">CHS0354</strain>
        <tissue evidence="2">Mantle</tissue>
    </source>
</reference>
<gene>
    <name evidence="2" type="ORF">CHS0354_020495</name>
</gene>
<name>A0AAE0SZ28_9BIVA</name>
<dbReference type="Pfam" id="PF23590">
    <property type="entry name" value="NOT1_connector"/>
    <property type="match status" value="1"/>
</dbReference>
<organism evidence="2 3">
    <name type="scientific">Potamilus streckersoni</name>
    <dbReference type="NCBI Taxonomy" id="2493646"/>
    <lineage>
        <taxon>Eukaryota</taxon>
        <taxon>Metazoa</taxon>
        <taxon>Spiralia</taxon>
        <taxon>Lophotrochozoa</taxon>
        <taxon>Mollusca</taxon>
        <taxon>Bivalvia</taxon>
        <taxon>Autobranchia</taxon>
        <taxon>Heteroconchia</taxon>
        <taxon>Palaeoheterodonta</taxon>
        <taxon>Unionida</taxon>
        <taxon>Unionoidea</taxon>
        <taxon>Unionidae</taxon>
        <taxon>Ambleminae</taxon>
        <taxon>Lampsilini</taxon>
        <taxon>Potamilus</taxon>
    </lineage>
</organism>
<dbReference type="Proteomes" id="UP001195483">
    <property type="component" value="Unassembled WGS sequence"/>
</dbReference>
<dbReference type="EMBL" id="JAEAOA010001246">
    <property type="protein sequence ID" value="KAK3600815.1"/>
    <property type="molecule type" value="Genomic_DNA"/>
</dbReference>
<evidence type="ECO:0000313" key="3">
    <source>
        <dbReference type="Proteomes" id="UP001195483"/>
    </source>
</evidence>
<evidence type="ECO:0000259" key="1">
    <source>
        <dbReference type="Pfam" id="PF23590"/>
    </source>
</evidence>
<sequence length="54" mass="6049">MAQYDMGLVKLMEDGLNSMAVEFAMKLVQCYCINRGIKSLVTVPEDTDRKFASS</sequence>
<proteinExistence type="predicted"/>